<dbReference type="Proteomes" id="UP001652432">
    <property type="component" value="Unassembled WGS sequence"/>
</dbReference>
<name>A0ABT2T3L0_9FIRM</name>
<evidence type="ECO:0000313" key="2">
    <source>
        <dbReference type="Proteomes" id="UP001652432"/>
    </source>
</evidence>
<dbReference type="RefSeq" id="WP_262574951.1">
    <property type="nucleotide sequence ID" value="NZ_JAOQKJ010000007.1"/>
</dbReference>
<dbReference type="EMBL" id="JAOQKJ010000007">
    <property type="protein sequence ID" value="MCU6744843.1"/>
    <property type="molecule type" value="Genomic_DNA"/>
</dbReference>
<accession>A0ABT2T3L0</accession>
<reference evidence="1 2" key="1">
    <citation type="journal article" date="2021" name="ISME Commun">
        <title>Automated analysis of genomic sequences facilitates high-throughput and comprehensive description of bacteria.</title>
        <authorList>
            <person name="Hitch T.C.A."/>
        </authorList>
    </citation>
    <scope>NUCLEOTIDE SEQUENCE [LARGE SCALE GENOMIC DNA]</scope>
    <source>
        <strain evidence="1 2">Sanger_18</strain>
    </source>
</reference>
<comment type="caution">
    <text evidence="1">The sequence shown here is derived from an EMBL/GenBank/DDBJ whole genome shotgun (WGS) entry which is preliminary data.</text>
</comment>
<proteinExistence type="predicted"/>
<protein>
    <recommendedName>
        <fullName evidence="3">Toprim domain-containing protein</fullName>
    </recommendedName>
</protein>
<evidence type="ECO:0008006" key="3">
    <source>
        <dbReference type="Google" id="ProtNLM"/>
    </source>
</evidence>
<gene>
    <name evidence="1" type="ORF">OCV77_10070</name>
</gene>
<keyword evidence="2" id="KW-1185">Reference proteome</keyword>
<evidence type="ECO:0000313" key="1">
    <source>
        <dbReference type="EMBL" id="MCU6744843.1"/>
    </source>
</evidence>
<sequence length="162" mass="19048">METFYYSRIKNKFIALFDNDAAGYSSSLELMNKVKVWPDNFRIMCYPPIDEFKKYPTLAPNGKILEDDINHKACSIELYLPDSVISDDGEYLPIEWEARKQIKQDNRPSKYLYQGVISEKDTVKSRLIDLKRSIEAGKTEFKLEEWKRMQLLLENIVYAFAN</sequence>
<organism evidence="1 2">
    <name type="scientific">Suilimivivens aceti</name>
    <dbReference type="NCBI Taxonomy" id="2981774"/>
    <lineage>
        <taxon>Bacteria</taxon>
        <taxon>Bacillati</taxon>
        <taxon>Bacillota</taxon>
        <taxon>Clostridia</taxon>
        <taxon>Lachnospirales</taxon>
        <taxon>Lachnospiraceae</taxon>
        <taxon>Suilimivivens</taxon>
    </lineage>
</organism>